<name>A0ABD0M856_9CAEN</name>
<reference evidence="2 3" key="1">
    <citation type="journal article" date="2023" name="Sci. Data">
        <title>Genome assembly of the Korean intertidal mud-creeper Batillaria attramentaria.</title>
        <authorList>
            <person name="Patra A.K."/>
            <person name="Ho P.T."/>
            <person name="Jun S."/>
            <person name="Lee S.J."/>
            <person name="Kim Y."/>
            <person name="Won Y.J."/>
        </authorList>
    </citation>
    <scope>NUCLEOTIDE SEQUENCE [LARGE SCALE GENOMIC DNA]</scope>
    <source>
        <strain evidence="2">Wonlab-2016</strain>
    </source>
</reference>
<protein>
    <submittedName>
        <fullName evidence="2">Uncharacterized protein</fullName>
    </submittedName>
</protein>
<feature type="compositionally biased region" description="Basic and acidic residues" evidence="1">
    <location>
        <begin position="32"/>
        <end position="47"/>
    </location>
</feature>
<feature type="compositionally biased region" description="Polar residues" evidence="1">
    <location>
        <begin position="85"/>
        <end position="94"/>
    </location>
</feature>
<comment type="caution">
    <text evidence="2">The sequence shown here is derived from an EMBL/GenBank/DDBJ whole genome shotgun (WGS) entry which is preliminary data.</text>
</comment>
<proteinExistence type="predicted"/>
<feature type="compositionally biased region" description="Basic and acidic residues" evidence="1">
    <location>
        <begin position="65"/>
        <end position="74"/>
    </location>
</feature>
<keyword evidence="3" id="KW-1185">Reference proteome</keyword>
<feature type="non-terminal residue" evidence="2">
    <location>
        <position position="1"/>
    </location>
</feature>
<gene>
    <name evidence="2" type="ORF">BaRGS_00000677</name>
</gene>
<dbReference type="AlphaFoldDB" id="A0ABD0M856"/>
<feature type="region of interest" description="Disordered" evidence="1">
    <location>
        <begin position="114"/>
        <end position="134"/>
    </location>
</feature>
<dbReference type="EMBL" id="JACVVK020000003">
    <property type="protein sequence ID" value="KAK7507712.1"/>
    <property type="molecule type" value="Genomic_DNA"/>
</dbReference>
<feature type="region of interest" description="Disordered" evidence="1">
    <location>
        <begin position="22"/>
        <end position="102"/>
    </location>
</feature>
<organism evidence="2 3">
    <name type="scientific">Batillaria attramentaria</name>
    <dbReference type="NCBI Taxonomy" id="370345"/>
    <lineage>
        <taxon>Eukaryota</taxon>
        <taxon>Metazoa</taxon>
        <taxon>Spiralia</taxon>
        <taxon>Lophotrochozoa</taxon>
        <taxon>Mollusca</taxon>
        <taxon>Gastropoda</taxon>
        <taxon>Caenogastropoda</taxon>
        <taxon>Sorbeoconcha</taxon>
        <taxon>Cerithioidea</taxon>
        <taxon>Batillariidae</taxon>
        <taxon>Batillaria</taxon>
    </lineage>
</organism>
<feature type="non-terminal residue" evidence="2">
    <location>
        <position position="145"/>
    </location>
</feature>
<evidence type="ECO:0000313" key="2">
    <source>
        <dbReference type="EMBL" id="KAK7507712.1"/>
    </source>
</evidence>
<evidence type="ECO:0000313" key="3">
    <source>
        <dbReference type="Proteomes" id="UP001519460"/>
    </source>
</evidence>
<evidence type="ECO:0000256" key="1">
    <source>
        <dbReference type="SAM" id="MobiDB-lite"/>
    </source>
</evidence>
<sequence length="145" mass="15736">VVISRPGRWGEGAEIIGKVRERETGSVVLRVPADDRGRADDKRKENSGSRASVSVKANWVAAADRNGDSDKPDSESCTGPPRTPSEGTPTSQPLGATIHAGPRNVEWLVRKQRLAPVRPPGLPPRCENSSPYRPDLRYHVVSPRA</sequence>
<accession>A0ABD0M856</accession>
<dbReference type="Proteomes" id="UP001519460">
    <property type="component" value="Unassembled WGS sequence"/>
</dbReference>